<protein>
    <submittedName>
        <fullName evidence="3">Uncharacterized protein</fullName>
    </submittedName>
</protein>
<sequence length="180" mass="20542">MARSSLPMALFAALLALDAVKSNQFYSVYYSIRLLETDRVYGCLQCFKRPCVKREILARPLEGLLQCCRACTVVGTHQHSAQRKQRSCRANRSWRSGLKVRKRPLSASSDLCGIIYQKDVICQQARRPRSCVVEMENGVQIERNRKMLVKQTPSRVPDTYDESNEFPPSLENPETSEQPS</sequence>
<reference evidence="3" key="1">
    <citation type="journal article" date="2020" name="Cell">
        <title>Large-Scale Comparative Analyses of Tick Genomes Elucidate Their Genetic Diversity and Vector Capacities.</title>
        <authorList>
            <consortium name="Tick Genome and Microbiome Consortium (TIGMIC)"/>
            <person name="Jia N."/>
            <person name="Wang J."/>
            <person name="Shi W."/>
            <person name="Du L."/>
            <person name="Sun Y."/>
            <person name="Zhan W."/>
            <person name="Jiang J.F."/>
            <person name="Wang Q."/>
            <person name="Zhang B."/>
            <person name="Ji P."/>
            <person name="Bell-Sakyi L."/>
            <person name="Cui X.M."/>
            <person name="Yuan T.T."/>
            <person name="Jiang B.G."/>
            <person name="Yang W.F."/>
            <person name="Lam T.T."/>
            <person name="Chang Q.C."/>
            <person name="Ding S.J."/>
            <person name="Wang X.J."/>
            <person name="Zhu J.G."/>
            <person name="Ruan X.D."/>
            <person name="Zhao L."/>
            <person name="Wei J.T."/>
            <person name="Ye R.Z."/>
            <person name="Que T.C."/>
            <person name="Du C.H."/>
            <person name="Zhou Y.H."/>
            <person name="Cheng J.X."/>
            <person name="Dai P.F."/>
            <person name="Guo W.B."/>
            <person name="Han X.H."/>
            <person name="Huang E.J."/>
            <person name="Li L.F."/>
            <person name="Wei W."/>
            <person name="Gao Y.C."/>
            <person name="Liu J.Z."/>
            <person name="Shao H.Z."/>
            <person name="Wang X."/>
            <person name="Wang C.C."/>
            <person name="Yang T.C."/>
            <person name="Huo Q.B."/>
            <person name="Li W."/>
            <person name="Chen H.Y."/>
            <person name="Chen S.E."/>
            <person name="Zhou L.G."/>
            <person name="Ni X.B."/>
            <person name="Tian J.H."/>
            <person name="Sheng Y."/>
            <person name="Liu T."/>
            <person name="Pan Y.S."/>
            <person name="Xia L.Y."/>
            <person name="Li J."/>
            <person name="Zhao F."/>
            <person name="Cao W.C."/>
        </authorList>
    </citation>
    <scope>NUCLEOTIDE SEQUENCE</scope>
    <source>
        <strain evidence="3">Rmic-2018</strain>
    </source>
</reference>
<organism evidence="3 4">
    <name type="scientific">Rhipicephalus microplus</name>
    <name type="common">Cattle tick</name>
    <name type="synonym">Boophilus microplus</name>
    <dbReference type="NCBI Taxonomy" id="6941"/>
    <lineage>
        <taxon>Eukaryota</taxon>
        <taxon>Metazoa</taxon>
        <taxon>Ecdysozoa</taxon>
        <taxon>Arthropoda</taxon>
        <taxon>Chelicerata</taxon>
        <taxon>Arachnida</taxon>
        <taxon>Acari</taxon>
        <taxon>Parasitiformes</taxon>
        <taxon>Ixodida</taxon>
        <taxon>Ixodoidea</taxon>
        <taxon>Ixodidae</taxon>
        <taxon>Rhipicephalinae</taxon>
        <taxon>Rhipicephalus</taxon>
        <taxon>Boophilus</taxon>
    </lineage>
</organism>
<reference evidence="3" key="2">
    <citation type="submission" date="2021-09" db="EMBL/GenBank/DDBJ databases">
        <authorList>
            <person name="Jia N."/>
            <person name="Wang J."/>
            <person name="Shi W."/>
            <person name="Du L."/>
            <person name="Sun Y."/>
            <person name="Zhan W."/>
            <person name="Jiang J."/>
            <person name="Wang Q."/>
            <person name="Zhang B."/>
            <person name="Ji P."/>
            <person name="Sakyi L.B."/>
            <person name="Cui X."/>
            <person name="Yuan T."/>
            <person name="Jiang B."/>
            <person name="Yang W."/>
            <person name="Lam T.T.-Y."/>
            <person name="Chang Q."/>
            <person name="Ding S."/>
            <person name="Wang X."/>
            <person name="Zhu J."/>
            <person name="Ruan X."/>
            <person name="Zhao L."/>
            <person name="Wei J."/>
            <person name="Que T."/>
            <person name="Du C."/>
            <person name="Cheng J."/>
            <person name="Dai P."/>
            <person name="Han X."/>
            <person name="Huang E."/>
            <person name="Gao Y."/>
            <person name="Liu J."/>
            <person name="Shao H."/>
            <person name="Ye R."/>
            <person name="Li L."/>
            <person name="Wei W."/>
            <person name="Wang X."/>
            <person name="Wang C."/>
            <person name="Huo Q."/>
            <person name="Li W."/>
            <person name="Guo W."/>
            <person name="Chen H."/>
            <person name="Chen S."/>
            <person name="Zhou L."/>
            <person name="Zhou L."/>
            <person name="Ni X."/>
            <person name="Tian J."/>
            <person name="Zhou Y."/>
            <person name="Sheng Y."/>
            <person name="Liu T."/>
            <person name="Pan Y."/>
            <person name="Xia L."/>
            <person name="Li J."/>
            <person name="Zhao F."/>
            <person name="Cao W."/>
        </authorList>
    </citation>
    <scope>NUCLEOTIDE SEQUENCE</scope>
    <source>
        <strain evidence="3">Rmic-2018</strain>
        <tissue evidence="3">Larvae</tissue>
    </source>
</reference>
<keyword evidence="2" id="KW-0732">Signal</keyword>
<name>A0A9J6DW65_RHIMP</name>
<evidence type="ECO:0000256" key="1">
    <source>
        <dbReference type="SAM" id="MobiDB-lite"/>
    </source>
</evidence>
<feature type="signal peptide" evidence="2">
    <location>
        <begin position="1"/>
        <end position="22"/>
    </location>
</feature>
<proteinExistence type="predicted"/>
<gene>
    <name evidence="3" type="ORF">HPB51_020975</name>
</gene>
<keyword evidence="4" id="KW-1185">Reference proteome</keyword>
<evidence type="ECO:0000256" key="2">
    <source>
        <dbReference type="SAM" id="SignalP"/>
    </source>
</evidence>
<evidence type="ECO:0000313" key="4">
    <source>
        <dbReference type="Proteomes" id="UP000821866"/>
    </source>
</evidence>
<dbReference type="EMBL" id="JABSTU010000007">
    <property type="protein sequence ID" value="KAH8026483.1"/>
    <property type="molecule type" value="Genomic_DNA"/>
</dbReference>
<dbReference type="Proteomes" id="UP000821866">
    <property type="component" value="Unassembled WGS sequence"/>
</dbReference>
<feature type="region of interest" description="Disordered" evidence="1">
    <location>
        <begin position="150"/>
        <end position="180"/>
    </location>
</feature>
<feature type="chain" id="PRO_5039924905" evidence="2">
    <location>
        <begin position="23"/>
        <end position="180"/>
    </location>
</feature>
<accession>A0A9J6DW65</accession>
<dbReference type="AlphaFoldDB" id="A0A9J6DW65"/>
<evidence type="ECO:0000313" key="3">
    <source>
        <dbReference type="EMBL" id="KAH8026483.1"/>
    </source>
</evidence>
<comment type="caution">
    <text evidence="3">The sequence shown here is derived from an EMBL/GenBank/DDBJ whole genome shotgun (WGS) entry which is preliminary data.</text>
</comment>